<comment type="subcellular location">
    <subcellularLocation>
        <location evidence="1">Cell membrane</location>
        <topology evidence="1">Multi-pass membrane protein</topology>
    </subcellularLocation>
</comment>
<organism evidence="9 10">
    <name type="scientific">Amycolatopsis acididurans</name>
    <dbReference type="NCBI Taxonomy" id="2724524"/>
    <lineage>
        <taxon>Bacteria</taxon>
        <taxon>Bacillati</taxon>
        <taxon>Actinomycetota</taxon>
        <taxon>Actinomycetes</taxon>
        <taxon>Pseudonocardiales</taxon>
        <taxon>Pseudonocardiaceae</taxon>
        <taxon>Amycolatopsis</taxon>
    </lineage>
</organism>
<evidence type="ECO:0000259" key="8">
    <source>
        <dbReference type="PROSITE" id="PS50850"/>
    </source>
</evidence>
<dbReference type="RefSeq" id="WP_168519176.1">
    <property type="nucleotide sequence ID" value="NZ_JAAXLS010000020.1"/>
</dbReference>
<dbReference type="InterPro" id="IPR020846">
    <property type="entry name" value="MFS_dom"/>
</dbReference>
<feature type="transmembrane region" description="Helical" evidence="7">
    <location>
        <begin position="240"/>
        <end position="261"/>
    </location>
</feature>
<dbReference type="InterPro" id="IPR011701">
    <property type="entry name" value="MFS"/>
</dbReference>
<evidence type="ECO:0000256" key="1">
    <source>
        <dbReference type="ARBA" id="ARBA00004651"/>
    </source>
</evidence>
<comment type="caution">
    <text evidence="9">The sequence shown here is derived from an EMBL/GenBank/DDBJ whole genome shotgun (WGS) entry which is preliminary data.</text>
</comment>
<gene>
    <name evidence="9" type="ORF">HFP15_24990</name>
</gene>
<evidence type="ECO:0000256" key="7">
    <source>
        <dbReference type="SAM" id="Phobius"/>
    </source>
</evidence>
<evidence type="ECO:0000313" key="10">
    <source>
        <dbReference type="Proteomes" id="UP000715441"/>
    </source>
</evidence>
<evidence type="ECO:0000256" key="5">
    <source>
        <dbReference type="ARBA" id="ARBA00022989"/>
    </source>
</evidence>
<feature type="transmembrane region" description="Helical" evidence="7">
    <location>
        <begin position="397"/>
        <end position="417"/>
    </location>
</feature>
<evidence type="ECO:0000256" key="6">
    <source>
        <dbReference type="ARBA" id="ARBA00023136"/>
    </source>
</evidence>
<protein>
    <submittedName>
        <fullName evidence="9">MHS family MFS transporter</fullName>
    </submittedName>
</protein>
<feature type="transmembrane region" description="Helical" evidence="7">
    <location>
        <begin position="330"/>
        <end position="355"/>
    </location>
</feature>
<dbReference type="InterPro" id="IPR036259">
    <property type="entry name" value="MFS_trans_sf"/>
</dbReference>
<keyword evidence="5 7" id="KW-1133">Transmembrane helix</keyword>
<feature type="transmembrane region" description="Helical" evidence="7">
    <location>
        <begin position="305"/>
        <end position="324"/>
    </location>
</feature>
<feature type="transmembrane region" description="Helical" evidence="7">
    <location>
        <begin position="273"/>
        <end position="293"/>
    </location>
</feature>
<feature type="transmembrane region" description="Helical" evidence="7">
    <location>
        <begin position="14"/>
        <end position="35"/>
    </location>
</feature>
<dbReference type="EMBL" id="JAAXLS010000020">
    <property type="protein sequence ID" value="NKQ56139.1"/>
    <property type="molecule type" value="Genomic_DNA"/>
</dbReference>
<dbReference type="PROSITE" id="PS50850">
    <property type="entry name" value="MFS"/>
    <property type="match status" value="1"/>
</dbReference>
<name>A0ABX1JB71_9PSEU</name>
<feature type="transmembrane region" description="Helical" evidence="7">
    <location>
        <begin position="87"/>
        <end position="105"/>
    </location>
</feature>
<evidence type="ECO:0000256" key="2">
    <source>
        <dbReference type="ARBA" id="ARBA00022448"/>
    </source>
</evidence>
<evidence type="ECO:0000256" key="3">
    <source>
        <dbReference type="ARBA" id="ARBA00022475"/>
    </source>
</evidence>
<dbReference type="Gene3D" id="1.20.1250.20">
    <property type="entry name" value="MFS general substrate transporter like domains"/>
    <property type="match status" value="1"/>
</dbReference>
<dbReference type="PANTHER" id="PTHR43045:SF1">
    <property type="entry name" value="SHIKIMATE TRANSPORTER"/>
    <property type="match status" value="1"/>
</dbReference>
<sequence>MFAGANGRAGARRVFVAVAAGTAIEWYDFFIYGLAAGLVFGPLFFPTFDPLVGKLAAFSTFAVGFAARPVAALVFGHFGDKIGRKRLLIVTMLLMGLSTAAIGLLPPYHTLGAAAPILLVTLRLLQGFGVGGETGGACVTAVEHATRGRLGICGSSSQVGIPAGLLLGNIAFLASVGLSHEQFLAWGWRIPFLLSSVLVLVALYIRLQISETPTFRSLEKARATVAVPIFTLLRTQPRKLVLATFSIVGTSAYFYVLLTFLPGYITASGLSKASVLTGQLIGAAVEIGAILYFAGLSDRIGRRNLVLAGIIAAGVWTPVMFWFAGLGSTILIVAGYVVAMVVHAISTAVHTTFVAELFPAPVRYSGMGFTFQLGIMIGGAAAPVVASALLVATHQTVLIAVFVAALCALSLAATVLIRPKDIVQDPAPAAEGQVAIEPGVA</sequence>
<keyword evidence="3" id="KW-1003">Cell membrane</keyword>
<keyword evidence="2" id="KW-0813">Transport</keyword>
<evidence type="ECO:0000313" key="9">
    <source>
        <dbReference type="EMBL" id="NKQ56139.1"/>
    </source>
</evidence>
<feature type="transmembrane region" description="Helical" evidence="7">
    <location>
        <begin position="186"/>
        <end position="207"/>
    </location>
</feature>
<feature type="transmembrane region" description="Helical" evidence="7">
    <location>
        <begin position="150"/>
        <end position="174"/>
    </location>
</feature>
<dbReference type="PANTHER" id="PTHR43045">
    <property type="entry name" value="SHIKIMATE TRANSPORTER"/>
    <property type="match status" value="1"/>
</dbReference>
<evidence type="ECO:0000256" key="4">
    <source>
        <dbReference type="ARBA" id="ARBA00022692"/>
    </source>
</evidence>
<dbReference type="Proteomes" id="UP000715441">
    <property type="component" value="Unassembled WGS sequence"/>
</dbReference>
<dbReference type="Pfam" id="PF07690">
    <property type="entry name" value="MFS_1"/>
    <property type="match status" value="1"/>
</dbReference>
<keyword evidence="6 7" id="KW-0472">Membrane</keyword>
<keyword evidence="4 7" id="KW-0812">Transmembrane</keyword>
<proteinExistence type="predicted"/>
<feature type="transmembrane region" description="Helical" evidence="7">
    <location>
        <begin position="367"/>
        <end position="391"/>
    </location>
</feature>
<dbReference type="SUPFAM" id="SSF103473">
    <property type="entry name" value="MFS general substrate transporter"/>
    <property type="match status" value="1"/>
</dbReference>
<feature type="domain" description="Major facilitator superfamily (MFS) profile" evidence="8">
    <location>
        <begin position="14"/>
        <end position="422"/>
    </location>
</feature>
<reference evidence="9 10" key="1">
    <citation type="submission" date="2020-04" db="EMBL/GenBank/DDBJ databases">
        <title>Novel species.</title>
        <authorList>
            <person name="Teo W.F.A."/>
            <person name="Lipun K."/>
            <person name="Srisuk N."/>
            <person name="Duangmal K."/>
        </authorList>
    </citation>
    <scope>NUCLEOTIDE SEQUENCE [LARGE SCALE GENOMIC DNA]</scope>
    <source>
        <strain evidence="9 10">K13G38</strain>
    </source>
</reference>
<accession>A0ABX1JB71</accession>
<keyword evidence="10" id="KW-1185">Reference proteome</keyword>
<feature type="transmembrane region" description="Helical" evidence="7">
    <location>
        <begin position="55"/>
        <end position="75"/>
    </location>
</feature>